<evidence type="ECO:0000313" key="1">
    <source>
        <dbReference type="EMBL" id="KKK84229.1"/>
    </source>
</evidence>
<comment type="caution">
    <text evidence="1">The sequence shown here is derived from an EMBL/GenBank/DDBJ whole genome shotgun (WGS) entry which is preliminary data.</text>
</comment>
<dbReference type="EMBL" id="LAZR01051873">
    <property type="protein sequence ID" value="KKK84229.1"/>
    <property type="molecule type" value="Genomic_DNA"/>
</dbReference>
<accession>A0A0F9B0M5</accession>
<gene>
    <name evidence="1" type="ORF">LCGC14_2785490</name>
</gene>
<dbReference type="AlphaFoldDB" id="A0A0F9B0M5"/>
<name>A0A0F9B0M5_9ZZZZ</name>
<protein>
    <submittedName>
        <fullName evidence="1">Uncharacterized protein</fullName>
    </submittedName>
</protein>
<reference evidence="1" key="1">
    <citation type="journal article" date="2015" name="Nature">
        <title>Complex archaea that bridge the gap between prokaryotes and eukaryotes.</title>
        <authorList>
            <person name="Spang A."/>
            <person name="Saw J.H."/>
            <person name="Jorgensen S.L."/>
            <person name="Zaremba-Niedzwiedzka K."/>
            <person name="Martijn J."/>
            <person name="Lind A.E."/>
            <person name="van Eijk R."/>
            <person name="Schleper C."/>
            <person name="Guy L."/>
            <person name="Ettema T.J."/>
        </authorList>
    </citation>
    <scope>NUCLEOTIDE SEQUENCE</scope>
</reference>
<proteinExistence type="predicted"/>
<sequence length="75" mass="8769">MKHVDVTIRMPVDWVDHFWGWYLDGGGDQGFMEDLDLTGCQDDVSWSDWYRDKRLLIHSKSQADLDEARPQPLSS</sequence>
<organism evidence="1">
    <name type="scientific">marine sediment metagenome</name>
    <dbReference type="NCBI Taxonomy" id="412755"/>
    <lineage>
        <taxon>unclassified sequences</taxon>
        <taxon>metagenomes</taxon>
        <taxon>ecological metagenomes</taxon>
    </lineage>
</organism>